<sequence>MQTALSVHWICSTLPAMERSALPLATASMGFGRSWPASRVTLAFRAAVTTSVRLANASSGTLLFSLSRVSRIGGLAIASTATRSVATSEAMLVNPSLIRTTISPAR</sequence>
<keyword evidence="2" id="KW-1185">Reference proteome</keyword>
<evidence type="ECO:0000313" key="1">
    <source>
        <dbReference type="EMBL" id="VEU34134.1"/>
    </source>
</evidence>
<reference evidence="1 2" key="1">
    <citation type="submission" date="2019-01" db="EMBL/GenBank/DDBJ databases">
        <authorList>
            <person name="Ferrante I. M."/>
        </authorList>
    </citation>
    <scope>NUCLEOTIDE SEQUENCE [LARGE SCALE GENOMIC DNA]</scope>
    <source>
        <strain evidence="1 2">B856</strain>
    </source>
</reference>
<gene>
    <name evidence="1" type="ORF">PSNMU_V1.4_AUG-EV-PASAV3_0008290</name>
</gene>
<evidence type="ECO:0000313" key="2">
    <source>
        <dbReference type="Proteomes" id="UP000291116"/>
    </source>
</evidence>
<dbReference type="Proteomes" id="UP000291116">
    <property type="component" value="Unassembled WGS sequence"/>
</dbReference>
<name>A0A448YWH3_9STRA</name>
<protein>
    <submittedName>
        <fullName evidence="1">Uncharacterized protein</fullName>
    </submittedName>
</protein>
<dbReference type="AlphaFoldDB" id="A0A448YWH3"/>
<accession>A0A448YWH3</accession>
<dbReference type="EMBL" id="CAACVS010000019">
    <property type="protein sequence ID" value="VEU34134.1"/>
    <property type="molecule type" value="Genomic_DNA"/>
</dbReference>
<organism evidence="1 2">
    <name type="scientific">Pseudo-nitzschia multistriata</name>
    <dbReference type="NCBI Taxonomy" id="183589"/>
    <lineage>
        <taxon>Eukaryota</taxon>
        <taxon>Sar</taxon>
        <taxon>Stramenopiles</taxon>
        <taxon>Ochrophyta</taxon>
        <taxon>Bacillariophyta</taxon>
        <taxon>Bacillariophyceae</taxon>
        <taxon>Bacillariophycidae</taxon>
        <taxon>Bacillariales</taxon>
        <taxon>Bacillariaceae</taxon>
        <taxon>Pseudo-nitzschia</taxon>
    </lineage>
</organism>
<proteinExistence type="predicted"/>